<dbReference type="InterPro" id="IPR036038">
    <property type="entry name" value="Aminotransferase-like"/>
</dbReference>
<dbReference type="Gene3D" id="3.20.10.10">
    <property type="entry name" value="D-amino Acid Aminotransferase, subunit A, domain 2"/>
    <property type="match status" value="1"/>
</dbReference>
<dbReference type="Proteomes" id="UP000283928">
    <property type="component" value="Unassembled WGS sequence"/>
</dbReference>
<accession>A0A412EN29</accession>
<dbReference type="FunFam" id="3.20.10.10:FF:000002">
    <property type="entry name" value="D-alanine aminotransferase"/>
    <property type="match status" value="1"/>
</dbReference>
<evidence type="ECO:0000313" key="8">
    <source>
        <dbReference type="EMBL" id="RHE77919.1"/>
    </source>
</evidence>
<dbReference type="GO" id="GO:0005829">
    <property type="term" value="C:cytosol"/>
    <property type="evidence" value="ECO:0007669"/>
    <property type="project" value="TreeGrafter"/>
</dbReference>
<dbReference type="RefSeq" id="WP_117638632.1">
    <property type="nucleotide sequence ID" value="NZ_JAAILP010000004.1"/>
</dbReference>
<dbReference type="InterPro" id="IPR050571">
    <property type="entry name" value="Class-IV_PLP-Dep_Aminotrnsfr"/>
</dbReference>
<evidence type="ECO:0000313" key="10">
    <source>
        <dbReference type="Proteomes" id="UP000284644"/>
    </source>
</evidence>
<evidence type="ECO:0000313" key="7">
    <source>
        <dbReference type="EMBL" id="RHE09565.1"/>
    </source>
</evidence>
<comment type="similarity">
    <text evidence="2 4">Belongs to the class-IV pyridoxal-phosphate-dependent aminotransferase family.</text>
</comment>
<sequence>MDIRLDEGFLFGMGVFETIAVEQGRPLLLEQHLNRMQGSADFLKLGSCAERGLTKEKIAEYLSTQEMSVKMHGALKIVMSAENTFFQMRKNPYMDEIYSRGFMTDLSKVRRNETSQLVYHKTLNYGDCILEKRAAAAAGINEKIFINTKGQISEGTVCNVFFVRKNMIYTPQLSCGLLPGILREYIMERFQVTETIIYPDELMYYEECFVTNSLMGVMPVRQLGNICFPHRAKADEVREVYEKEKMSL</sequence>
<evidence type="ECO:0000313" key="11">
    <source>
        <dbReference type="Proteomes" id="UP000285839"/>
    </source>
</evidence>
<evidence type="ECO:0000256" key="5">
    <source>
        <dbReference type="RuleBase" id="RU004516"/>
    </source>
</evidence>
<reference evidence="9 10" key="1">
    <citation type="submission" date="2018-08" db="EMBL/GenBank/DDBJ databases">
        <title>A genome reference for cultivated species of the human gut microbiota.</title>
        <authorList>
            <person name="Zou Y."/>
            <person name="Xue W."/>
            <person name="Luo G."/>
        </authorList>
    </citation>
    <scope>NUCLEOTIDE SEQUENCE [LARGE SCALE GENOMIC DNA]</scope>
    <source>
        <strain evidence="6 11">AF25-21</strain>
        <strain evidence="8 9">AM27-32LB</strain>
        <strain evidence="7 10">AM29-25AC</strain>
    </source>
</reference>
<dbReference type="SUPFAM" id="SSF56752">
    <property type="entry name" value="D-aminoacid aminotransferase-like PLP-dependent enzymes"/>
    <property type="match status" value="1"/>
</dbReference>
<dbReference type="InterPro" id="IPR043131">
    <property type="entry name" value="BCAT-like_N"/>
</dbReference>
<keyword evidence="3 5" id="KW-0663">Pyridoxal phosphate</keyword>
<name>A0A412EN29_9FIRM</name>
<dbReference type="PROSITE" id="PS00770">
    <property type="entry name" value="AA_TRANSFER_CLASS_4"/>
    <property type="match status" value="1"/>
</dbReference>
<proteinExistence type="inferred from homology"/>
<dbReference type="PANTHER" id="PTHR42743:SF11">
    <property type="entry name" value="AMINODEOXYCHORISMATE LYASE"/>
    <property type="match status" value="1"/>
</dbReference>
<dbReference type="InterPro" id="IPR043132">
    <property type="entry name" value="BCAT-like_C"/>
</dbReference>
<dbReference type="Pfam" id="PF01063">
    <property type="entry name" value="Aminotran_4"/>
    <property type="match status" value="1"/>
</dbReference>
<evidence type="ECO:0000256" key="1">
    <source>
        <dbReference type="ARBA" id="ARBA00001933"/>
    </source>
</evidence>
<dbReference type="GO" id="GO:0008652">
    <property type="term" value="P:amino acid biosynthetic process"/>
    <property type="evidence" value="ECO:0007669"/>
    <property type="project" value="UniProtKB-ARBA"/>
</dbReference>
<dbReference type="Proteomes" id="UP000285839">
    <property type="component" value="Unassembled WGS sequence"/>
</dbReference>
<dbReference type="GO" id="GO:0008483">
    <property type="term" value="F:transaminase activity"/>
    <property type="evidence" value="ECO:0007669"/>
    <property type="project" value="UniProtKB-KW"/>
</dbReference>
<keyword evidence="6" id="KW-0808">Transferase</keyword>
<comment type="caution">
    <text evidence="6">The sequence shown here is derived from an EMBL/GenBank/DDBJ whole genome shotgun (WGS) entry which is preliminary data.</text>
</comment>
<dbReference type="GO" id="GO:0046394">
    <property type="term" value="P:carboxylic acid biosynthetic process"/>
    <property type="evidence" value="ECO:0007669"/>
    <property type="project" value="UniProtKB-ARBA"/>
</dbReference>
<dbReference type="PANTHER" id="PTHR42743">
    <property type="entry name" value="AMINO-ACID AMINOTRANSFERASE"/>
    <property type="match status" value="1"/>
</dbReference>
<gene>
    <name evidence="8" type="ORF">DW723_01865</name>
    <name evidence="7" type="ORF">DW767_17760</name>
    <name evidence="6" type="ORF">DWY46_14550</name>
</gene>
<evidence type="ECO:0000256" key="2">
    <source>
        <dbReference type="ARBA" id="ARBA00009320"/>
    </source>
</evidence>
<protein>
    <submittedName>
        <fullName evidence="6">Branched-chain amino acid aminotransferase</fullName>
    </submittedName>
</protein>
<dbReference type="EMBL" id="QSKO01000002">
    <property type="protein sequence ID" value="RHE77919.1"/>
    <property type="molecule type" value="Genomic_DNA"/>
</dbReference>
<keyword evidence="6" id="KW-0032">Aminotransferase</keyword>
<comment type="cofactor">
    <cofactor evidence="1 5">
        <name>pyridoxal 5'-phosphate</name>
        <dbReference type="ChEBI" id="CHEBI:597326"/>
    </cofactor>
</comment>
<dbReference type="InterPro" id="IPR018300">
    <property type="entry name" value="Aminotrans_IV_CS"/>
</dbReference>
<dbReference type="AlphaFoldDB" id="A0A412EN29"/>
<dbReference type="EMBL" id="QSJW01000015">
    <property type="protein sequence ID" value="RHE09565.1"/>
    <property type="molecule type" value="Genomic_DNA"/>
</dbReference>
<dbReference type="EMBL" id="QRUH01000013">
    <property type="protein sequence ID" value="RGR46625.1"/>
    <property type="molecule type" value="Genomic_DNA"/>
</dbReference>
<evidence type="ECO:0000313" key="9">
    <source>
        <dbReference type="Proteomes" id="UP000283928"/>
    </source>
</evidence>
<dbReference type="Proteomes" id="UP000284644">
    <property type="component" value="Unassembled WGS sequence"/>
</dbReference>
<evidence type="ECO:0000256" key="4">
    <source>
        <dbReference type="RuleBase" id="RU004106"/>
    </source>
</evidence>
<dbReference type="Gene3D" id="3.30.470.10">
    <property type="match status" value="1"/>
</dbReference>
<evidence type="ECO:0000313" key="6">
    <source>
        <dbReference type="EMBL" id="RGR46625.1"/>
    </source>
</evidence>
<dbReference type="InterPro" id="IPR001544">
    <property type="entry name" value="Aminotrans_IV"/>
</dbReference>
<organism evidence="6 11">
    <name type="scientific">Blautia obeum</name>
    <dbReference type="NCBI Taxonomy" id="40520"/>
    <lineage>
        <taxon>Bacteria</taxon>
        <taxon>Bacillati</taxon>
        <taxon>Bacillota</taxon>
        <taxon>Clostridia</taxon>
        <taxon>Lachnospirales</taxon>
        <taxon>Lachnospiraceae</taxon>
        <taxon>Blautia</taxon>
    </lineage>
</organism>
<evidence type="ECO:0000256" key="3">
    <source>
        <dbReference type="ARBA" id="ARBA00022898"/>
    </source>
</evidence>